<accession>A0A4U6BJH3</accession>
<dbReference type="PRINTS" id="PR00598">
    <property type="entry name" value="HTHMARR"/>
</dbReference>
<dbReference type="PANTHER" id="PTHR33164:SF5">
    <property type="entry name" value="ORGANIC HYDROPEROXIDE RESISTANCE TRANSCRIPTIONAL REGULATOR"/>
    <property type="match status" value="1"/>
</dbReference>
<gene>
    <name evidence="7" type="ORF">YH63_002230</name>
</gene>
<evidence type="ECO:0000256" key="2">
    <source>
        <dbReference type="ARBA" id="ARBA00022490"/>
    </source>
</evidence>
<dbReference type="PROSITE" id="PS50995">
    <property type="entry name" value="HTH_MARR_2"/>
    <property type="match status" value="1"/>
</dbReference>
<dbReference type="GO" id="GO:0006950">
    <property type="term" value="P:response to stress"/>
    <property type="evidence" value="ECO:0007669"/>
    <property type="project" value="TreeGrafter"/>
</dbReference>
<dbReference type="FunFam" id="1.10.10.10:FF:000163">
    <property type="entry name" value="MarR family transcriptional regulator"/>
    <property type="match status" value="1"/>
</dbReference>
<dbReference type="GO" id="GO:0005737">
    <property type="term" value="C:cytoplasm"/>
    <property type="evidence" value="ECO:0007669"/>
    <property type="project" value="UniProtKB-SubCell"/>
</dbReference>
<evidence type="ECO:0000256" key="3">
    <source>
        <dbReference type="ARBA" id="ARBA00023015"/>
    </source>
</evidence>
<dbReference type="Proteomes" id="UP000034832">
    <property type="component" value="Unassembled WGS sequence"/>
</dbReference>
<dbReference type="PANTHER" id="PTHR33164">
    <property type="entry name" value="TRANSCRIPTIONAL REGULATOR, MARR FAMILY"/>
    <property type="match status" value="1"/>
</dbReference>
<evidence type="ECO:0000256" key="1">
    <source>
        <dbReference type="ARBA" id="ARBA00004496"/>
    </source>
</evidence>
<dbReference type="InterPro" id="IPR039422">
    <property type="entry name" value="MarR/SlyA-like"/>
</dbReference>
<evidence type="ECO:0000313" key="8">
    <source>
        <dbReference type="Proteomes" id="UP000034832"/>
    </source>
</evidence>
<dbReference type="RefSeq" id="WP_046829018.1">
    <property type="nucleotide sequence ID" value="NZ_LBIA02000001.1"/>
</dbReference>
<dbReference type="SMART" id="SM00347">
    <property type="entry name" value="HTH_MARR"/>
    <property type="match status" value="1"/>
</dbReference>
<keyword evidence="2" id="KW-0963">Cytoplasm</keyword>
<keyword evidence="8" id="KW-1185">Reference proteome</keyword>
<reference evidence="7" key="1">
    <citation type="submission" date="2019-04" db="EMBL/GenBank/DDBJ databases">
        <title>Whole genome sequencing of cave bacteria.</title>
        <authorList>
            <person name="Gan H.M."/>
            <person name="Barton H."/>
            <person name="Savka M.A."/>
        </authorList>
    </citation>
    <scope>NUCLEOTIDE SEQUENCE [LARGE SCALE GENOMIC DNA]</scope>
    <source>
        <strain evidence="7">LC387</strain>
    </source>
</reference>
<keyword evidence="5" id="KW-0804">Transcription</keyword>
<dbReference type="InterPro" id="IPR055166">
    <property type="entry name" value="Transc_reg_Sar_Rot_HTH"/>
</dbReference>
<organism evidence="7 8">
    <name type="scientific">Afipia massiliensis</name>
    <dbReference type="NCBI Taxonomy" id="211460"/>
    <lineage>
        <taxon>Bacteria</taxon>
        <taxon>Pseudomonadati</taxon>
        <taxon>Pseudomonadota</taxon>
        <taxon>Alphaproteobacteria</taxon>
        <taxon>Hyphomicrobiales</taxon>
        <taxon>Nitrobacteraceae</taxon>
        <taxon>Afipia</taxon>
    </lineage>
</organism>
<dbReference type="SUPFAM" id="SSF46785">
    <property type="entry name" value="Winged helix' DNA-binding domain"/>
    <property type="match status" value="1"/>
</dbReference>
<feature type="domain" description="HTH marR-type" evidence="6">
    <location>
        <begin position="14"/>
        <end position="144"/>
    </location>
</feature>
<comment type="caution">
    <text evidence="7">The sequence shown here is derived from an EMBL/GenBank/DDBJ whole genome shotgun (WGS) entry which is preliminary data.</text>
</comment>
<keyword evidence="4" id="KW-0238">DNA-binding</keyword>
<protein>
    <submittedName>
        <fullName evidence="7">MarR family transcriptional regulator</fullName>
    </submittedName>
</protein>
<dbReference type="GO" id="GO:0003677">
    <property type="term" value="F:DNA binding"/>
    <property type="evidence" value="ECO:0007669"/>
    <property type="project" value="UniProtKB-KW"/>
</dbReference>
<dbReference type="EMBL" id="LBIA02000001">
    <property type="protein sequence ID" value="TKT70322.1"/>
    <property type="molecule type" value="Genomic_DNA"/>
</dbReference>
<evidence type="ECO:0000313" key="7">
    <source>
        <dbReference type="EMBL" id="TKT70322.1"/>
    </source>
</evidence>
<dbReference type="STRING" id="211460.YH63_16650"/>
<evidence type="ECO:0000256" key="4">
    <source>
        <dbReference type="ARBA" id="ARBA00023125"/>
    </source>
</evidence>
<evidence type="ECO:0000256" key="5">
    <source>
        <dbReference type="ARBA" id="ARBA00023163"/>
    </source>
</evidence>
<dbReference type="InterPro" id="IPR000835">
    <property type="entry name" value="HTH_MarR-typ"/>
</dbReference>
<dbReference type="Pfam" id="PF22381">
    <property type="entry name" value="Staph_reg_Sar_Rot"/>
    <property type="match status" value="1"/>
</dbReference>
<keyword evidence="3" id="KW-0805">Transcription regulation</keyword>
<comment type="subcellular location">
    <subcellularLocation>
        <location evidence="1">Cytoplasm</location>
    </subcellularLocation>
</comment>
<name>A0A4U6BJH3_9BRAD</name>
<dbReference type="GO" id="GO:0003700">
    <property type="term" value="F:DNA-binding transcription factor activity"/>
    <property type="evidence" value="ECO:0007669"/>
    <property type="project" value="InterPro"/>
</dbReference>
<sequence length="152" mass="16955">MTARPTADDLLKIDNFVCFALYSAGHAFTRLYKPLLDPLGLTYPQYLVMAVLWEKDGRTVGEIGEKLLLESSTLTPLLKRLETAGMVRRTRDQNDERMVRIQLTPRGAELKQKAVEIPQAIGCSTNITIPEVMKLTADIKALREKLLAAQAA</sequence>
<dbReference type="OrthoDB" id="9806864at2"/>
<dbReference type="AlphaFoldDB" id="A0A4U6BJH3"/>
<proteinExistence type="predicted"/>
<dbReference type="InterPro" id="IPR036390">
    <property type="entry name" value="WH_DNA-bd_sf"/>
</dbReference>
<dbReference type="InterPro" id="IPR036388">
    <property type="entry name" value="WH-like_DNA-bd_sf"/>
</dbReference>
<evidence type="ECO:0000259" key="6">
    <source>
        <dbReference type="PROSITE" id="PS50995"/>
    </source>
</evidence>
<dbReference type="Gene3D" id="1.10.10.10">
    <property type="entry name" value="Winged helix-like DNA-binding domain superfamily/Winged helix DNA-binding domain"/>
    <property type="match status" value="1"/>
</dbReference>